<dbReference type="OrthoDB" id="9428425at2759"/>
<feature type="region of interest" description="Disordered" evidence="1">
    <location>
        <begin position="59"/>
        <end position="79"/>
    </location>
</feature>
<evidence type="ECO:0000313" key="2">
    <source>
        <dbReference type="Ensembl" id="ENSNNAP00000014386.1"/>
    </source>
</evidence>
<dbReference type="OMA" id="EWLRCPF"/>
<keyword evidence="3" id="KW-1185">Reference proteome</keyword>
<dbReference type="GO" id="GO:0008076">
    <property type="term" value="C:voltage-gated potassium channel complex"/>
    <property type="evidence" value="ECO:0007669"/>
    <property type="project" value="InterPro"/>
</dbReference>
<name>A0A8C6XH22_NAJNA</name>
<reference evidence="2" key="1">
    <citation type="submission" date="2025-08" db="UniProtKB">
        <authorList>
            <consortium name="Ensembl"/>
        </authorList>
    </citation>
    <scope>IDENTIFICATION</scope>
</reference>
<dbReference type="GO" id="GO:0005249">
    <property type="term" value="F:voltage-gated potassium channel activity"/>
    <property type="evidence" value="ECO:0007669"/>
    <property type="project" value="InterPro"/>
</dbReference>
<proteinExistence type="predicted"/>
<feature type="compositionally biased region" description="Polar residues" evidence="1">
    <location>
        <begin position="59"/>
        <end position="73"/>
    </location>
</feature>
<evidence type="ECO:0000313" key="3">
    <source>
        <dbReference type="Proteomes" id="UP000694559"/>
    </source>
</evidence>
<dbReference type="GeneTree" id="ENSGT00960000193175"/>
<dbReference type="Proteomes" id="UP000694559">
    <property type="component" value="Unplaced"/>
</dbReference>
<dbReference type="Ensembl" id="ENSNNAT00000015081.1">
    <property type="protein sequence ID" value="ENSNNAP00000014386.1"/>
    <property type="gene ID" value="ENSNNAG00000009687.1"/>
</dbReference>
<organism evidence="2 3">
    <name type="scientific">Naja naja</name>
    <name type="common">Indian cobra</name>
    <dbReference type="NCBI Taxonomy" id="35670"/>
    <lineage>
        <taxon>Eukaryota</taxon>
        <taxon>Metazoa</taxon>
        <taxon>Chordata</taxon>
        <taxon>Craniata</taxon>
        <taxon>Vertebrata</taxon>
        <taxon>Euteleostomi</taxon>
        <taxon>Lepidosauria</taxon>
        <taxon>Squamata</taxon>
        <taxon>Bifurcata</taxon>
        <taxon>Unidentata</taxon>
        <taxon>Episquamata</taxon>
        <taxon>Toxicofera</taxon>
        <taxon>Serpentes</taxon>
        <taxon>Colubroidea</taxon>
        <taxon>Elapidae</taxon>
        <taxon>Elapinae</taxon>
        <taxon>Naja</taxon>
    </lineage>
</organism>
<sequence length="100" mass="11021">LGLHNSEWLRCPFYAEKNKDRGNNTVGARLNRVEDKVAQIDQKLNLITDLLHRLLSSQQGNQGSTKASPRNDVSSSLLSSSALPTYEQLTVPEALQDDGS</sequence>
<protein>
    <submittedName>
        <fullName evidence="2">Uncharacterized protein</fullName>
    </submittedName>
</protein>
<dbReference type="InterPro" id="IPR005827">
    <property type="entry name" value="K_chnl_volt-dep_KCQN1"/>
</dbReference>
<reference evidence="2" key="2">
    <citation type="submission" date="2025-09" db="UniProtKB">
        <authorList>
            <consortium name="Ensembl"/>
        </authorList>
    </citation>
    <scope>IDENTIFICATION</scope>
</reference>
<dbReference type="AlphaFoldDB" id="A0A8C6XH22"/>
<evidence type="ECO:0000256" key="1">
    <source>
        <dbReference type="SAM" id="MobiDB-lite"/>
    </source>
</evidence>
<dbReference type="PRINTS" id="PR01460">
    <property type="entry name" value="KCNQ1CHANNEL"/>
</dbReference>
<accession>A0A8C6XH22</accession>